<keyword evidence="1" id="KW-0175">Coiled coil</keyword>
<organism evidence="3">
    <name type="scientific">hydrothermal vent metagenome</name>
    <dbReference type="NCBI Taxonomy" id="652676"/>
    <lineage>
        <taxon>unclassified sequences</taxon>
        <taxon>metagenomes</taxon>
        <taxon>ecological metagenomes</taxon>
    </lineage>
</organism>
<gene>
    <name evidence="3" type="ORF">MNBD_BACTEROID02-1502</name>
</gene>
<sequence length="292" mass="33056">MSVNPLAFNYKFTISTLIVAFTILAVYSYTSYNSAKQNENFLKQEKKLLESQISDILLSYDGLGEKNKSLVLELDNAESRIEVTLDSLVQLKADVSLIHKYRNQLTRLRKQQNSLIKKGDSFFGANQELIKQNASITKVLEEQTSLIYVLENEKGTLKETLEKGALISANSFEARAYKLKNSGDQTETYKASIINNIKVSFIIAKNRLAQNQGKELYIQVIGPDNNIVADKGAVKFDELLLIYSSKIHINYTSKNLDVIANIEIPETLQKGKYHINVFENERRLGGTQIDLY</sequence>
<proteinExistence type="predicted"/>
<reference evidence="3" key="1">
    <citation type="submission" date="2018-06" db="EMBL/GenBank/DDBJ databases">
        <authorList>
            <person name="Zhirakovskaya E."/>
        </authorList>
    </citation>
    <scope>NUCLEOTIDE SEQUENCE</scope>
</reference>
<feature type="coiled-coil region" evidence="1">
    <location>
        <begin position="32"/>
        <end position="118"/>
    </location>
</feature>
<evidence type="ECO:0000256" key="1">
    <source>
        <dbReference type="SAM" id="Coils"/>
    </source>
</evidence>
<protein>
    <recommendedName>
        <fullName evidence="4">Chromosome partitioning protein ParA</fullName>
    </recommendedName>
</protein>
<evidence type="ECO:0000313" key="3">
    <source>
        <dbReference type="EMBL" id="VAV85940.1"/>
    </source>
</evidence>
<feature type="transmembrane region" description="Helical" evidence="2">
    <location>
        <begin position="12"/>
        <end position="30"/>
    </location>
</feature>
<name>A0A3B0QX10_9ZZZZ</name>
<evidence type="ECO:0000256" key="2">
    <source>
        <dbReference type="SAM" id="Phobius"/>
    </source>
</evidence>
<accession>A0A3B0QX10</accession>
<keyword evidence="2" id="KW-0472">Membrane</keyword>
<dbReference type="EMBL" id="UOEB01000262">
    <property type="protein sequence ID" value="VAV85940.1"/>
    <property type="molecule type" value="Genomic_DNA"/>
</dbReference>
<keyword evidence="2" id="KW-1133">Transmembrane helix</keyword>
<evidence type="ECO:0008006" key="4">
    <source>
        <dbReference type="Google" id="ProtNLM"/>
    </source>
</evidence>
<keyword evidence="2" id="KW-0812">Transmembrane</keyword>
<dbReference type="AlphaFoldDB" id="A0A3B0QX10"/>